<dbReference type="EMBL" id="CAJVPT010005253">
    <property type="protein sequence ID" value="CAG8518181.1"/>
    <property type="molecule type" value="Genomic_DNA"/>
</dbReference>
<accession>A0ACA9LAR9</accession>
<gene>
    <name evidence="1" type="ORF">ACOLOM_LOCUS3533</name>
</gene>
<name>A0ACA9LAR9_9GLOM</name>
<sequence>MSNNYKLADGAANSFGGNDNNDADEVNTLLSSAGKQVTLIGGHGLEPTSSLSPFDIQVQEWVEVLLENENTASSSQSKEYGRLNPLTKSTCIPPNDFIIFTENYLRSSNNNTLTEQLSKEISAEWNNRPQAEKDYYHTLAVEIEKSYSERLLLQQRSEQLLPQPRRQSSNGFTFASPIDPRPNNAFLVDIHQDFCLFHSELNAPPTPTSIPNSPSAGPLMPVFDSFDLNDEDTMDSTIVANDGYDYPFVFFRMFA</sequence>
<evidence type="ECO:0000313" key="1">
    <source>
        <dbReference type="EMBL" id="CAG8518181.1"/>
    </source>
</evidence>
<organism evidence="1 2">
    <name type="scientific">Acaulospora colombiana</name>
    <dbReference type="NCBI Taxonomy" id="27376"/>
    <lineage>
        <taxon>Eukaryota</taxon>
        <taxon>Fungi</taxon>
        <taxon>Fungi incertae sedis</taxon>
        <taxon>Mucoromycota</taxon>
        <taxon>Glomeromycotina</taxon>
        <taxon>Glomeromycetes</taxon>
        <taxon>Diversisporales</taxon>
        <taxon>Acaulosporaceae</taxon>
        <taxon>Acaulospora</taxon>
    </lineage>
</organism>
<comment type="caution">
    <text evidence="1">The sequence shown here is derived from an EMBL/GenBank/DDBJ whole genome shotgun (WGS) entry which is preliminary data.</text>
</comment>
<evidence type="ECO:0000313" key="2">
    <source>
        <dbReference type="Proteomes" id="UP000789525"/>
    </source>
</evidence>
<reference evidence="1" key="1">
    <citation type="submission" date="2021-06" db="EMBL/GenBank/DDBJ databases">
        <authorList>
            <person name="Kallberg Y."/>
            <person name="Tangrot J."/>
            <person name="Rosling A."/>
        </authorList>
    </citation>
    <scope>NUCLEOTIDE SEQUENCE</scope>
    <source>
        <strain evidence="1">CL356</strain>
    </source>
</reference>
<proteinExistence type="predicted"/>
<keyword evidence="2" id="KW-1185">Reference proteome</keyword>
<dbReference type="Proteomes" id="UP000789525">
    <property type="component" value="Unassembled WGS sequence"/>
</dbReference>
<protein>
    <submittedName>
        <fullName evidence="1">9984_t:CDS:1</fullName>
    </submittedName>
</protein>